<sequence length="533" mass="61024">MLLFLLIAYGRSKISGLNKVEVTESTYNELQPISYDFLGVDETHFYYSPNNEFYQDIIKRAQVKLQMYNNNIKGFDSSHALLQYYTTHHNNTVIAIIFNGNDQKKMDYIIRYHDGYYTRDLNTAEMYKNKYLFAPGGGSDYYYKGLLSIQKALDISYIEKLSGRNLDANITIGMLEFPYPPHIVDSAITTVFDTYIPLITLFSFIFLCPAVLKRVVEEKESGNRFAKRLFTKWESQVESESVHLDNVEEGHGMKKGIEIQNLTKKFGHKFAVNNLSLDIYQNQITVLIGPNGAGKSTTMSMITGMIDITSGNIKMNGKNIKGNMDEIRKHLGLCPQHNLLFTDLTVGEHLEFFARLKGKSSEEAKQEMLILLQKLNLTEKKDAMANTLSGELWDLLQAWRGEKTILITTHFMEEADALGDWIAIMGDGTLRCYGTPMYLKKTYEVDEIKRIILYKVPDAKFKGSYGNNMVFVLPFEKNMTIADLFSFLEERKDNLKIENISITVTTLEDVFLKVKIEHETENDNITTLDPEGM</sequence>
<dbReference type="InterPro" id="IPR026082">
    <property type="entry name" value="ABCA"/>
</dbReference>
<feature type="domain" description="ABC transporter" evidence="3">
    <location>
        <begin position="257"/>
        <end position="500"/>
    </location>
</feature>
<accession>A0AAV8XA05</accession>
<dbReference type="Gene3D" id="3.40.50.300">
    <property type="entry name" value="P-loop containing nucleotide triphosphate hydrolases"/>
    <property type="match status" value="2"/>
</dbReference>
<dbReference type="InterPro" id="IPR027417">
    <property type="entry name" value="P-loop_NTPase"/>
</dbReference>
<proteinExistence type="predicted"/>
<evidence type="ECO:0000313" key="5">
    <source>
        <dbReference type="Proteomes" id="UP001162156"/>
    </source>
</evidence>
<organism evidence="4 5">
    <name type="scientific">Rhamnusium bicolor</name>
    <dbReference type="NCBI Taxonomy" id="1586634"/>
    <lineage>
        <taxon>Eukaryota</taxon>
        <taxon>Metazoa</taxon>
        <taxon>Ecdysozoa</taxon>
        <taxon>Arthropoda</taxon>
        <taxon>Hexapoda</taxon>
        <taxon>Insecta</taxon>
        <taxon>Pterygota</taxon>
        <taxon>Neoptera</taxon>
        <taxon>Endopterygota</taxon>
        <taxon>Coleoptera</taxon>
        <taxon>Polyphaga</taxon>
        <taxon>Cucujiformia</taxon>
        <taxon>Chrysomeloidea</taxon>
        <taxon>Cerambycidae</taxon>
        <taxon>Lepturinae</taxon>
        <taxon>Rhagiini</taxon>
        <taxon>Rhamnusium</taxon>
    </lineage>
</organism>
<evidence type="ECO:0000259" key="3">
    <source>
        <dbReference type="PROSITE" id="PS50893"/>
    </source>
</evidence>
<dbReference type="AlphaFoldDB" id="A0AAV8XA05"/>
<reference evidence="4" key="1">
    <citation type="journal article" date="2023" name="Insect Mol. Biol.">
        <title>Genome sequencing provides insights into the evolution of gene families encoding plant cell wall-degrading enzymes in longhorned beetles.</title>
        <authorList>
            <person name="Shin N.R."/>
            <person name="Okamura Y."/>
            <person name="Kirsch R."/>
            <person name="Pauchet Y."/>
        </authorList>
    </citation>
    <scope>NUCLEOTIDE SEQUENCE</scope>
    <source>
        <strain evidence="4">RBIC_L_NR</strain>
    </source>
</reference>
<dbReference type="GO" id="GO:0016887">
    <property type="term" value="F:ATP hydrolysis activity"/>
    <property type="evidence" value="ECO:0007669"/>
    <property type="project" value="InterPro"/>
</dbReference>
<evidence type="ECO:0000256" key="2">
    <source>
        <dbReference type="ARBA" id="ARBA00022737"/>
    </source>
</evidence>
<keyword evidence="1" id="KW-0813">Transport</keyword>
<dbReference type="PANTHER" id="PTHR19229:SF36">
    <property type="entry name" value="ATP-BINDING CASSETTE SUB-FAMILY A MEMBER 2"/>
    <property type="match status" value="1"/>
</dbReference>
<dbReference type="CDD" id="cd03263">
    <property type="entry name" value="ABC_subfamily_A"/>
    <property type="match status" value="1"/>
</dbReference>
<comment type="caution">
    <text evidence="4">The sequence shown here is derived from an EMBL/GenBank/DDBJ whole genome shotgun (WGS) entry which is preliminary data.</text>
</comment>
<dbReference type="PANTHER" id="PTHR19229">
    <property type="entry name" value="ATP-BINDING CASSETTE TRANSPORTER SUBFAMILY A ABCA"/>
    <property type="match status" value="1"/>
</dbReference>
<protein>
    <recommendedName>
        <fullName evidence="3">ABC transporter domain-containing protein</fullName>
    </recommendedName>
</protein>
<keyword evidence="2" id="KW-0677">Repeat</keyword>
<dbReference type="GO" id="GO:0005319">
    <property type="term" value="F:lipid transporter activity"/>
    <property type="evidence" value="ECO:0007669"/>
    <property type="project" value="TreeGrafter"/>
</dbReference>
<dbReference type="Pfam" id="PF00005">
    <property type="entry name" value="ABC_tran"/>
    <property type="match status" value="1"/>
</dbReference>
<dbReference type="GO" id="GO:0005524">
    <property type="term" value="F:ATP binding"/>
    <property type="evidence" value="ECO:0007669"/>
    <property type="project" value="InterPro"/>
</dbReference>
<dbReference type="InterPro" id="IPR003439">
    <property type="entry name" value="ABC_transporter-like_ATP-bd"/>
</dbReference>
<dbReference type="GO" id="GO:0140359">
    <property type="term" value="F:ABC-type transporter activity"/>
    <property type="evidence" value="ECO:0007669"/>
    <property type="project" value="InterPro"/>
</dbReference>
<dbReference type="Proteomes" id="UP001162156">
    <property type="component" value="Unassembled WGS sequence"/>
</dbReference>
<evidence type="ECO:0000313" key="4">
    <source>
        <dbReference type="EMBL" id="KAJ8935390.1"/>
    </source>
</evidence>
<name>A0AAV8XA05_9CUCU</name>
<keyword evidence="5" id="KW-1185">Reference proteome</keyword>
<dbReference type="SUPFAM" id="SSF52540">
    <property type="entry name" value="P-loop containing nucleoside triphosphate hydrolases"/>
    <property type="match status" value="1"/>
</dbReference>
<dbReference type="PROSITE" id="PS50893">
    <property type="entry name" value="ABC_TRANSPORTER_2"/>
    <property type="match status" value="1"/>
</dbReference>
<dbReference type="EMBL" id="JANEYF010003577">
    <property type="protein sequence ID" value="KAJ8935390.1"/>
    <property type="molecule type" value="Genomic_DNA"/>
</dbReference>
<gene>
    <name evidence="4" type="ORF">NQ314_012806</name>
</gene>
<evidence type="ECO:0000256" key="1">
    <source>
        <dbReference type="ARBA" id="ARBA00022448"/>
    </source>
</evidence>
<dbReference type="GO" id="GO:0016020">
    <property type="term" value="C:membrane"/>
    <property type="evidence" value="ECO:0007669"/>
    <property type="project" value="InterPro"/>
</dbReference>